<keyword evidence="1" id="KW-0175">Coiled coil</keyword>
<protein>
    <recommendedName>
        <fullName evidence="4">Kinetochore protein Spc24</fullName>
    </recommendedName>
</protein>
<reference evidence="3" key="1">
    <citation type="submission" date="2011-05" db="EMBL/GenBank/DDBJ databases">
        <title>The genome sequence of Vittaforma corneae strain ATCC 50505.</title>
        <authorList>
            <consortium name="The Broad Institute Genome Sequencing Platform"/>
            <person name="Cuomo C."/>
            <person name="Didier E."/>
            <person name="Bowers L."/>
            <person name="Young S.K."/>
            <person name="Zeng Q."/>
            <person name="Gargeya S."/>
            <person name="Fitzgerald M."/>
            <person name="Haas B."/>
            <person name="Abouelleil A."/>
            <person name="Alvarado L."/>
            <person name="Arachchi H.M."/>
            <person name="Berlin A."/>
            <person name="Chapman S.B."/>
            <person name="Gearin G."/>
            <person name="Goldberg J."/>
            <person name="Griggs A."/>
            <person name="Gujja S."/>
            <person name="Hansen M."/>
            <person name="Heiman D."/>
            <person name="Howarth C."/>
            <person name="Larimer J."/>
            <person name="Lui A."/>
            <person name="MacDonald P.J.P."/>
            <person name="McCowen C."/>
            <person name="Montmayeur A."/>
            <person name="Murphy C."/>
            <person name="Neiman D."/>
            <person name="Pearson M."/>
            <person name="Priest M."/>
            <person name="Roberts A."/>
            <person name="Saif S."/>
            <person name="Shea T."/>
            <person name="Sisk P."/>
            <person name="Stolte C."/>
            <person name="Sykes S."/>
            <person name="Wortman J."/>
            <person name="Nusbaum C."/>
            <person name="Birren B."/>
        </authorList>
    </citation>
    <scope>NUCLEOTIDE SEQUENCE [LARGE SCALE GENOMIC DNA]</scope>
    <source>
        <strain evidence="3">ATCC 50505</strain>
    </source>
</reference>
<dbReference type="VEuPathDB" id="MicrosporidiaDB:VICG_01733"/>
<dbReference type="OrthoDB" id="2195638at2759"/>
<name>L2GKT7_VITCO</name>
<dbReference type="HOGENOM" id="CLU_126684_0_0_1"/>
<dbReference type="OMA" id="NICRIRN"/>
<evidence type="ECO:0000256" key="1">
    <source>
        <dbReference type="SAM" id="Coils"/>
    </source>
</evidence>
<dbReference type="InParanoid" id="L2GKT7"/>
<feature type="coiled-coil region" evidence="1">
    <location>
        <begin position="17"/>
        <end position="118"/>
    </location>
</feature>
<proteinExistence type="predicted"/>
<evidence type="ECO:0000313" key="3">
    <source>
        <dbReference type="Proteomes" id="UP000011082"/>
    </source>
</evidence>
<sequence>MEEAKTQILKLTAQFNSETLKETLNKIKQELRDAEIAHKTKMEAIEDSINQVKRKNKQVESEVERLQMLQDKNAASFTKKNNERIKLSRRIIELEQENEEIEARLNELIEKNTHLEEEIKVLSYPTVEELYYEIVKGFGVDFVKKEGAVYAKVVNKNRNDVFTVECSEKFNQQEICEKIWKYIEF</sequence>
<dbReference type="GeneID" id="19882443"/>
<dbReference type="AlphaFoldDB" id="L2GKT7"/>
<keyword evidence="3" id="KW-1185">Reference proteome</keyword>
<dbReference type="RefSeq" id="XP_007605178.1">
    <property type="nucleotide sequence ID" value="XM_007605116.1"/>
</dbReference>
<dbReference type="EMBL" id="JH370147">
    <property type="protein sequence ID" value="ELA41244.1"/>
    <property type="molecule type" value="Genomic_DNA"/>
</dbReference>
<evidence type="ECO:0008006" key="4">
    <source>
        <dbReference type="Google" id="ProtNLM"/>
    </source>
</evidence>
<evidence type="ECO:0000313" key="2">
    <source>
        <dbReference type="EMBL" id="ELA41244.1"/>
    </source>
</evidence>
<accession>L2GKT7</accession>
<dbReference type="Proteomes" id="UP000011082">
    <property type="component" value="Unassembled WGS sequence"/>
</dbReference>
<gene>
    <name evidence="2" type="ORF">VICG_01733</name>
</gene>
<organism evidence="2 3">
    <name type="scientific">Vittaforma corneae (strain ATCC 50505)</name>
    <name type="common">Microsporidian parasite</name>
    <name type="synonym">Nosema corneum</name>
    <dbReference type="NCBI Taxonomy" id="993615"/>
    <lineage>
        <taxon>Eukaryota</taxon>
        <taxon>Fungi</taxon>
        <taxon>Fungi incertae sedis</taxon>
        <taxon>Microsporidia</taxon>
        <taxon>Nosematidae</taxon>
        <taxon>Vittaforma</taxon>
    </lineage>
</organism>